<dbReference type="OrthoDB" id="415023at2759"/>
<feature type="compositionally biased region" description="Polar residues" evidence="2">
    <location>
        <begin position="337"/>
        <end position="346"/>
    </location>
</feature>
<protein>
    <recommendedName>
        <fullName evidence="3">OTU domain-containing protein</fullName>
    </recommendedName>
</protein>
<dbReference type="Gene3D" id="3.90.70.80">
    <property type="match status" value="1"/>
</dbReference>
<sequence length="380" mass="41339">MAKKKVQTQVKVAKGTKAAAAAREKDSPSTPEVVVGKNAERKRREAIRRAKEKLKGGSDIALFREQLRVIGLKIQEVTADGNCFFRAIADQLEGDAGDHVAYRERVVEYMAAHEADFAPFVEDDVPLEKYLQEMREDGTWAGNMELQAASLVTRANICIHRVQSPRWHIRNFDVAETRTIHLSYHDGEHYNSVRREDDPGGGPALPIHVEGDAQLKGPPTAQKKSTATPRGRSSFREEDVTRVIASTPCRDEERIRQVLLDLAGDVDAVIEFLIAEGSSESALANGIAEDGVFSERPAEALATMHEGAPLASKSLEPASPTDACTLDIGRQGEDSGNGETASTSGAEKQPAARNKAVESRSDQASFRGVESSKETIAKAR</sequence>
<comment type="similarity">
    <text evidence="1">Belongs to the peptidase C85 family.</text>
</comment>
<dbReference type="Proteomes" id="UP000054558">
    <property type="component" value="Unassembled WGS sequence"/>
</dbReference>
<dbReference type="PANTHER" id="PTHR12419:SF7">
    <property type="entry name" value="OTU DOMAIN-CONTAINING PROTEIN 3"/>
    <property type="match status" value="1"/>
</dbReference>
<dbReference type="InterPro" id="IPR038765">
    <property type="entry name" value="Papain-like_cys_pep_sf"/>
</dbReference>
<dbReference type="GO" id="GO:0004843">
    <property type="term" value="F:cysteine-type deubiquitinase activity"/>
    <property type="evidence" value="ECO:0000318"/>
    <property type="project" value="GO_Central"/>
</dbReference>
<keyword evidence="5" id="KW-1185">Reference proteome</keyword>
<dbReference type="EMBL" id="DF237241">
    <property type="protein sequence ID" value="GAQ86487.1"/>
    <property type="molecule type" value="Genomic_DNA"/>
</dbReference>
<dbReference type="STRING" id="105231.A0A1Y1ICM9"/>
<gene>
    <name evidence="4" type="ORF">KFL_002920040</name>
</gene>
<feature type="compositionally biased region" description="Low complexity" evidence="2">
    <location>
        <begin position="7"/>
        <end position="21"/>
    </location>
</feature>
<evidence type="ECO:0000259" key="3">
    <source>
        <dbReference type="PROSITE" id="PS50802"/>
    </source>
</evidence>
<feature type="region of interest" description="Disordered" evidence="2">
    <location>
        <begin position="1"/>
        <end position="40"/>
    </location>
</feature>
<feature type="region of interest" description="Disordered" evidence="2">
    <location>
        <begin position="190"/>
        <end position="239"/>
    </location>
</feature>
<evidence type="ECO:0000256" key="1">
    <source>
        <dbReference type="ARBA" id="ARBA00010407"/>
    </source>
</evidence>
<dbReference type="InterPro" id="IPR050704">
    <property type="entry name" value="Peptidase_C85-like"/>
</dbReference>
<dbReference type="PROSITE" id="PS50802">
    <property type="entry name" value="OTU"/>
    <property type="match status" value="1"/>
</dbReference>
<evidence type="ECO:0000313" key="4">
    <source>
        <dbReference type="EMBL" id="GAQ86487.1"/>
    </source>
</evidence>
<feature type="compositionally biased region" description="Basic and acidic residues" evidence="2">
    <location>
        <begin position="370"/>
        <end position="380"/>
    </location>
</feature>
<dbReference type="InterPro" id="IPR003323">
    <property type="entry name" value="OTU_dom"/>
</dbReference>
<proteinExistence type="inferred from homology"/>
<dbReference type="OMA" id="HISAKEH"/>
<feature type="region of interest" description="Disordered" evidence="2">
    <location>
        <begin position="310"/>
        <end position="380"/>
    </location>
</feature>
<accession>A0A1Y1ICM9</accession>
<dbReference type="Pfam" id="PF02338">
    <property type="entry name" value="OTU"/>
    <property type="match status" value="1"/>
</dbReference>
<dbReference type="PANTHER" id="PTHR12419">
    <property type="entry name" value="OTU DOMAIN CONTAINING PROTEIN"/>
    <property type="match status" value="1"/>
</dbReference>
<evidence type="ECO:0000313" key="5">
    <source>
        <dbReference type="Proteomes" id="UP000054558"/>
    </source>
</evidence>
<dbReference type="AlphaFoldDB" id="A0A1Y1ICM9"/>
<name>A0A1Y1ICM9_KLENI</name>
<dbReference type="FunFam" id="3.90.70.80:FF:000009">
    <property type="entry name" value="OTU domain-containing protein 3"/>
    <property type="match status" value="1"/>
</dbReference>
<reference evidence="4 5" key="1">
    <citation type="journal article" date="2014" name="Nat. Commun.">
        <title>Klebsormidium flaccidum genome reveals primary factors for plant terrestrial adaptation.</title>
        <authorList>
            <person name="Hori K."/>
            <person name="Maruyama F."/>
            <person name="Fujisawa T."/>
            <person name="Togashi T."/>
            <person name="Yamamoto N."/>
            <person name="Seo M."/>
            <person name="Sato S."/>
            <person name="Yamada T."/>
            <person name="Mori H."/>
            <person name="Tajima N."/>
            <person name="Moriyama T."/>
            <person name="Ikeuchi M."/>
            <person name="Watanabe M."/>
            <person name="Wada H."/>
            <person name="Kobayashi K."/>
            <person name="Saito M."/>
            <person name="Masuda T."/>
            <person name="Sasaki-Sekimoto Y."/>
            <person name="Mashiguchi K."/>
            <person name="Awai K."/>
            <person name="Shimojima M."/>
            <person name="Masuda S."/>
            <person name="Iwai M."/>
            <person name="Nobusawa T."/>
            <person name="Narise T."/>
            <person name="Kondo S."/>
            <person name="Saito H."/>
            <person name="Sato R."/>
            <person name="Murakawa M."/>
            <person name="Ihara Y."/>
            <person name="Oshima-Yamada Y."/>
            <person name="Ohtaka K."/>
            <person name="Satoh M."/>
            <person name="Sonobe K."/>
            <person name="Ishii M."/>
            <person name="Ohtani R."/>
            <person name="Kanamori-Sato M."/>
            <person name="Honoki R."/>
            <person name="Miyazaki D."/>
            <person name="Mochizuki H."/>
            <person name="Umetsu J."/>
            <person name="Higashi K."/>
            <person name="Shibata D."/>
            <person name="Kamiya Y."/>
            <person name="Sato N."/>
            <person name="Nakamura Y."/>
            <person name="Tabata S."/>
            <person name="Ida S."/>
            <person name="Kurokawa K."/>
            <person name="Ohta H."/>
        </authorList>
    </citation>
    <scope>NUCLEOTIDE SEQUENCE [LARGE SCALE GENOMIC DNA]</scope>
    <source>
        <strain evidence="4 5">NIES-2285</strain>
    </source>
</reference>
<dbReference type="SUPFAM" id="SSF54001">
    <property type="entry name" value="Cysteine proteinases"/>
    <property type="match status" value="1"/>
</dbReference>
<dbReference type="CDD" id="cd22771">
    <property type="entry name" value="OTU_plant_OTU7-like"/>
    <property type="match status" value="1"/>
</dbReference>
<evidence type="ECO:0000256" key="2">
    <source>
        <dbReference type="SAM" id="MobiDB-lite"/>
    </source>
</evidence>
<organism evidence="4 5">
    <name type="scientific">Klebsormidium nitens</name>
    <name type="common">Green alga</name>
    <name type="synonym">Ulothrix nitens</name>
    <dbReference type="NCBI Taxonomy" id="105231"/>
    <lineage>
        <taxon>Eukaryota</taxon>
        <taxon>Viridiplantae</taxon>
        <taxon>Streptophyta</taxon>
        <taxon>Klebsormidiophyceae</taxon>
        <taxon>Klebsormidiales</taxon>
        <taxon>Klebsormidiaceae</taxon>
        <taxon>Klebsormidium</taxon>
    </lineage>
</organism>
<feature type="domain" description="OTU" evidence="3">
    <location>
        <begin position="72"/>
        <end position="196"/>
    </location>
</feature>